<evidence type="ECO:0000313" key="4">
    <source>
        <dbReference type="Proteomes" id="UP001642464"/>
    </source>
</evidence>
<protein>
    <submittedName>
        <fullName evidence="3">Uncharacterized protein</fullName>
    </submittedName>
</protein>
<evidence type="ECO:0000313" key="3">
    <source>
        <dbReference type="EMBL" id="CAK9021325.1"/>
    </source>
</evidence>
<accession>A0ABP0K3G4</accession>
<feature type="transmembrane region" description="Helical" evidence="2">
    <location>
        <begin position="118"/>
        <end position="135"/>
    </location>
</feature>
<dbReference type="Proteomes" id="UP001642464">
    <property type="component" value="Unassembled WGS sequence"/>
</dbReference>
<evidence type="ECO:0000256" key="2">
    <source>
        <dbReference type="SAM" id="Phobius"/>
    </source>
</evidence>
<proteinExistence type="predicted"/>
<keyword evidence="2" id="KW-0472">Membrane</keyword>
<comment type="caution">
    <text evidence="3">The sequence shown here is derived from an EMBL/GenBank/DDBJ whole genome shotgun (WGS) entry which is preliminary data.</text>
</comment>
<dbReference type="EMBL" id="CAXAMM010009779">
    <property type="protein sequence ID" value="CAK9021325.1"/>
    <property type="molecule type" value="Genomic_DNA"/>
</dbReference>
<keyword evidence="2" id="KW-0812">Transmembrane</keyword>
<gene>
    <name evidence="3" type="ORF">SCF082_LOCUS15294</name>
</gene>
<keyword evidence="2" id="KW-1133">Transmembrane helix</keyword>
<organism evidence="3 4">
    <name type="scientific">Durusdinium trenchii</name>
    <dbReference type="NCBI Taxonomy" id="1381693"/>
    <lineage>
        <taxon>Eukaryota</taxon>
        <taxon>Sar</taxon>
        <taxon>Alveolata</taxon>
        <taxon>Dinophyceae</taxon>
        <taxon>Suessiales</taxon>
        <taxon>Symbiodiniaceae</taxon>
        <taxon>Durusdinium</taxon>
    </lineage>
</organism>
<reference evidence="3 4" key="1">
    <citation type="submission" date="2024-02" db="EMBL/GenBank/DDBJ databases">
        <authorList>
            <person name="Chen Y."/>
            <person name="Shah S."/>
            <person name="Dougan E. K."/>
            <person name="Thang M."/>
            <person name="Chan C."/>
        </authorList>
    </citation>
    <scope>NUCLEOTIDE SEQUENCE [LARGE SCALE GENOMIC DNA]</scope>
</reference>
<feature type="region of interest" description="Disordered" evidence="1">
    <location>
        <begin position="269"/>
        <end position="303"/>
    </location>
</feature>
<keyword evidence="4" id="KW-1185">Reference proteome</keyword>
<name>A0ABP0K3G4_9DINO</name>
<evidence type="ECO:0000256" key="1">
    <source>
        <dbReference type="SAM" id="MobiDB-lite"/>
    </source>
</evidence>
<sequence>MSSLVVETKLELAMPQVYEDDLERNYNLLREVVIAVKDDMKEGQGYNCRYYHGFASEDFIGWSTSAMLMRGEAKRLDPPCGRNTALMSQARAVVMMTTSTFCLFVHGGSAWYVFTLDVAWALTMVWINRYVYLALSRETYFSTDRLDAVASRAQGVPVAMLSVCIVHWARRSEDERALQWCLSIVVVVSLIFMIHLHQETRIHVRADKKVHVWYEDKEYEKAEKATAFNWWNVNPIFCLRHKYGLLEEKVPERRTTLWRAGKSHLQLGAPGGGRYTGPDRVGSSGGEARTSGGRGRAATASEKRDLAARQIQRALRRREQAKTGRCISVVALSGEVIYEAELREDLSIYQLKGEIANAKGLRRGQVQLSTDRKLEEHVKLKDVPEEDHRNLKPRPLVLTFTRVQDVSEIQSNATRRIAGAWFRHRRG</sequence>
<feature type="transmembrane region" description="Helical" evidence="2">
    <location>
        <begin position="92"/>
        <end position="112"/>
    </location>
</feature>
<feature type="transmembrane region" description="Helical" evidence="2">
    <location>
        <begin position="177"/>
        <end position="196"/>
    </location>
</feature>